<evidence type="ECO:0000313" key="3">
    <source>
        <dbReference type="Proteomes" id="UP001148786"/>
    </source>
</evidence>
<name>A0A9W8N184_9AGAR</name>
<keyword evidence="3" id="KW-1185">Reference proteome</keyword>
<dbReference type="AlphaFoldDB" id="A0A9W8N184"/>
<feature type="compositionally biased region" description="Polar residues" evidence="1">
    <location>
        <begin position="1"/>
        <end position="10"/>
    </location>
</feature>
<gene>
    <name evidence="2" type="ORF">NLJ89_g771</name>
</gene>
<evidence type="ECO:0000256" key="1">
    <source>
        <dbReference type="SAM" id="MobiDB-lite"/>
    </source>
</evidence>
<dbReference type="Proteomes" id="UP001148786">
    <property type="component" value="Unassembled WGS sequence"/>
</dbReference>
<proteinExistence type="predicted"/>
<dbReference type="EMBL" id="JANKHO010000034">
    <property type="protein sequence ID" value="KAJ3517007.1"/>
    <property type="molecule type" value="Genomic_DNA"/>
</dbReference>
<organism evidence="2 3">
    <name type="scientific">Agrocybe chaxingu</name>
    <dbReference type="NCBI Taxonomy" id="84603"/>
    <lineage>
        <taxon>Eukaryota</taxon>
        <taxon>Fungi</taxon>
        <taxon>Dikarya</taxon>
        <taxon>Basidiomycota</taxon>
        <taxon>Agaricomycotina</taxon>
        <taxon>Agaricomycetes</taxon>
        <taxon>Agaricomycetidae</taxon>
        <taxon>Agaricales</taxon>
        <taxon>Agaricineae</taxon>
        <taxon>Strophariaceae</taxon>
        <taxon>Agrocybe</taxon>
    </lineage>
</organism>
<accession>A0A9W8N184</accession>
<protein>
    <submittedName>
        <fullName evidence="2">Uncharacterized protein</fullName>
    </submittedName>
</protein>
<feature type="region of interest" description="Disordered" evidence="1">
    <location>
        <begin position="149"/>
        <end position="177"/>
    </location>
</feature>
<dbReference type="OrthoDB" id="2678679at2759"/>
<evidence type="ECO:0000313" key="2">
    <source>
        <dbReference type="EMBL" id="KAJ3517007.1"/>
    </source>
</evidence>
<feature type="region of interest" description="Disordered" evidence="1">
    <location>
        <begin position="1"/>
        <end position="38"/>
    </location>
</feature>
<reference evidence="2" key="1">
    <citation type="submission" date="2022-07" db="EMBL/GenBank/DDBJ databases">
        <title>Genome Sequence of Agrocybe chaxingu.</title>
        <authorList>
            <person name="Buettner E."/>
        </authorList>
    </citation>
    <scope>NUCLEOTIDE SEQUENCE</scope>
    <source>
        <strain evidence="2">MP-N11</strain>
    </source>
</reference>
<comment type="caution">
    <text evidence="2">The sequence shown here is derived from an EMBL/GenBank/DDBJ whole genome shotgun (WGS) entry which is preliminary data.</text>
</comment>
<sequence>MLHNTVQGCSITPVPPPPTIRHEGTTQPGEDFSSSSSIPSPIPPELQALIDAYIFGRPVTIIISKDRLLAHWSLQLPKICEYAVLGFFSILGVEETKLEVGDPNGSGKAKQVGTYGQVRWRFRLRWAPGGERSIFPKVDKAQLERPWWDPAPLRPRKPDDKPLPSAPPSEDNFPTTLRYRDPSFKPYALELLLLRDPQDRLPVSLPYNTYPKPMEVTKAKFEGGIQTLSYYLKKKSKRPFIKHIFTANLPKLQLLANRILHDIQVGLRICRKAGDNGPYFTYSAQCPSGIMHPNDQDWEKPPSIINVVKNMMVQRARCFAEVDKSRLRINHFEMLAWVTSGTKKSTVPIRAKQRPVVLVSLGADIVLTVLPLSMKDSATLAVQPNDQPVNELAENIGWIGTNPEKDGVGENDETAEIPKEKGKGTGKRKYADQSFVFTLVHGDALVFDGDEFEYSIKREGTSFLLMGSCKDDQ</sequence>
<feature type="region of interest" description="Disordered" evidence="1">
    <location>
        <begin position="401"/>
        <end position="426"/>
    </location>
</feature>